<feature type="non-terminal residue" evidence="3">
    <location>
        <position position="645"/>
    </location>
</feature>
<sequence>GPIYPIRRNGNTKIGISVILVASGEGSELIEPVSIDVLVSRNLVKSEEPKKLPKMENGSAGGLAQLTDDKIADHDASEITVNSRNETTTNQTQEISSSSSSSTKSQRTTTTTRVTTTKTSSSSSSSSSSSTLIPDIAFKLQPYEDREEAFPEPITTIHEERRVLSEQKTLSELRTRDAVTGEEQLVTSANSKSSSARFKKISSNDNLLDLGDEQDMQEQPLTATITQESSLRERLECPQDNQSIERGTLTLSERGKQLSENEGLTTYTECETSEKESYLEAQQVLNGAGSPSSQDENGDLPTFERELSETLTVTNDGEKQVTKKLEQSKEIAGKKGAKLLKKTDEERRLEQEAQKLIESYQKVKKEAEKLYKLELADDDQGFDLSAFEQVEKEDTPQVFEVIEKELKDSRPSESTDQQGISIIEEMKDSKQEVKKEVNVSREEVSQKELKENDRQSHQIVTEEVNKLKEVLQNEVKEVKALKEVKEEVKVSQQNVKEEVKKEAVKVVHKEVKGIQEITQITGTTSHKESTQQTVSKKEVTVSSKQSQDPEKSTTKVEIISPTLEEDLGYVLHKHIILPQEKVKKAPTPLPKPKPKPPVPTNKPKMPSNLTKPRTPPPPVPTKRSEVAGSGGKPTPTQRRSSLETA</sequence>
<organism evidence="3">
    <name type="scientific">Drosophila rhopaloa</name>
    <name type="common">Fruit fly</name>
    <dbReference type="NCBI Taxonomy" id="1041015"/>
    <lineage>
        <taxon>Eukaryota</taxon>
        <taxon>Metazoa</taxon>
        <taxon>Ecdysozoa</taxon>
        <taxon>Arthropoda</taxon>
        <taxon>Hexapoda</taxon>
        <taxon>Insecta</taxon>
        <taxon>Pterygota</taxon>
        <taxon>Neoptera</taxon>
        <taxon>Endopterygota</taxon>
        <taxon>Diptera</taxon>
        <taxon>Brachycera</taxon>
        <taxon>Muscomorpha</taxon>
        <taxon>Ephydroidea</taxon>
        <taxon>Drosophilidae</taxon>
        <taxon>Drosophila</taxon>
        <taxon>Sophophora</taxon>
    </lineage>
</organism>
<dbReference type="AlphaFoldDB" id="A0A6P4DZF0"/>
<feature type="coiled-coil region" evidence="1">
    <location>
        <begin position="339"/>
        <end position="373"/>
    </location>
</feature>
<feature type="compositionally biased region" description="Low complexity" evidence="2">
    <location>
        <begin position="82"/>
        <end position="131"/>
    </location>
</feature>
<reference evidence="3" key="1">
    <citation type="submission" date="2025-08" db="UniProtKB">
        <authorList>
            <consortium name="RefSeq"/>
        </authorList>
    </citation>
    <scope>IDENTIFICATION</scope>
</reference>
<evidence type="ECO:0000256" key="1">
    <source>
        <dbReference type="SAM" id="Coils"/>
    </source>
</evidence>
<dbReference type="RefSeq" id="XP_016970932.1">
    <property type="nucleotide sequence ID" value="XM_017115443.1"/>
</dbReference>
<feature type="region of interest" description="Disordered" evidence="2">
    <location>
        <begin position="521"/>
        <end position="557"/>
    </location>
</feature>
<protein>
    <submittedName>
        <fullName evidence="3">LOW QUALITY PROTEIN: cylicin-1-like</fullName>
    </submittedName>
</protein>
<feature type="region of interest" description="Disordered" evidence="2">
    <location>
        <begin position="431"/>
        <end position="456"/>
    </location>
</feature>
<gene>
    <name evidence="3" type="primary">LOC108038611</name>
</gene>
<feature type="region of interest" description="Disordered" evidence="2">
    <location>
        <begin position="50"/>
        <end position="69"/>
    </location>
</feature>
<feature type="compositionally biased region" description="Pro residues" evidence="2">
    <location>
        <begin position="587"/>
        <end position="600"/>
    </location>
</feature>
<proteinExistence type="predicted"/>
<feature type="compositionally biased region" description="Polar residues" evidence="2">
    <location>
        <begin position="634"/>
        <end position="645"/>
    </location>
</feature>
<dbReference type="PANTHER" id="PTHR11324">
    <property type="entry name" value="IL16-RELATED"/>
    <property type="match status" value="1"/>
</dbReference>
<feature type="compositionally biased region" description="Polar residues" evidence="2">
    <location>
        <begin position="239"/>
        <end position="251"/>
    </location>
</feature>
<feature type="region of interest" description="Disordered" evidence="2">
    <location>
        <begin position="78"/>
        <end position="131"/>
    </location>
</feature>
<accession>A0A6P4DZF0</accession>
<evidence type="ECO:0000256" key="2">
    <source>
        <dbReference type="SAM" id="MobiDB-lite"/>
    </source>
</evidence>
<feature type="region of interest" description="Disordered" evidence="2">
    <location>
        <begin position="238"/>
        <end position="269"/>
    </location>
</feature>
<evidence type="ECO:0000313" key="3">
    <source>
        <dbReference type="RefSeq" id="XP_016970932.1"/>
    </source>
</evidence>
<feature type="compositionally biased region" description="Low complexity" evidence="2">
    <location>
        <begin position="601"/>
        <end position="612"/>
    </location>
</feature>
<dbReference type="OrthoDB" id="42382at2759"/>
<name>A0A6P4DZF0_DRORH</name>
<feature type="non-terminal residue" evidence="3">
    <location>
        <position position="1"/>
    </location>
</feature>
<feature type="region of interest" description="Disordered" evidence="2">
    <location>
        <begin position="578"/>
        <end position="645"/>
    </location>
</feature>
<feature type="compositionally biased region" description="Polar residues" evidence="2">
    <location>
        <begin position="260"/>
        <end position="269"/>
    </location>
</feature>
<feature type="compositionally biased region" description="Basic and acidic residues" evidence="2">
    <location>
        <begin position="525"/>
        <end position="539"/>
    </location>
</feature>
<dbReference type="PANTHER" id="PTHR11324:SF16">
    <property type="entry name" value="PDZ DOMAIN-CONTAINING PROTEIN 2"/>
    <property type="match status" value="1"/>
</dbReference>
<keyword evidence="1" id="KW-0175">Coiled coil</keyword>